<keyword evidence="6" id="KW-1185">Reference proteome</keyword>
<gene>
    <name evidence="5" type="ORF">D1825_03975</name>
</gene>
<dbReference type="SMART" id="SM00342">
    <property type="entry name" value="HTH_ARAC"/>
    <property type="match status" value="1"/>
</dbReference>
<dbReference type="PANTHER" id="PTHR43130:SF3">
    <property type="entry name" value="HTH-TYPE TRANSCRIPTIONAL REGULATOR RV1931C"/>
    <property type="match status" value="1"/>
</dbReference>
<feature type="domain" description="HTH araC/xylS-type" evidence="4">
    <location>
        <begin position="218"/>
        <end position="316"/>
    </location>
</feature>
<dbReference type="PROSITE" id="PS00041">
    <property type="entry name" value="HTH_ARAC_FAMILY_1"/>
    <property type="match status" value="1"/>
</dbReference>
<dbReference type="GO" id="GO:0043565">
    <property type="term" value="F:sequence-specific DNA binding"/>
    <property type="evidence" value="ECO:0007669"/>
    <property type="project" value="InterPro"/>
</dbReference>
<comment type="caution">
    <text evidence="5">The sequence shown here is derived from an EMBL/GenBank/DDBJ whole genome shotgun (WGS) entry which is preliminary data.</text>
</comment>
<dbReference type="InterPro" id="IPR018062">
    <property type="entry name" value="HTH_AraC-typ_CS"/>
</dbReference>
<dbReference type="PROSITE" id="PS01124">
    <property type="entry name" value="HTH_ARAC_FAMILY_2"/>
    <property type="match status" value="1"/>
</dbReference>
<dbReference type="RefSeq" id="WP_118766171.1">
    <property type="nucleotide sequence ID" value="NZ_QWKP01000132.1"/>
</dbReference>
<dbReference type="InterPro" id="IPR018060">
    <property type="entry name" value="HTH_AraC"/>
</dbReference>
<evidence type="ECO:0000313" key="6">
    <source>
        <dbReference type="Proteomes" id="UP000283374"/>
    </source>
</evidence>
<evidence type="ECO:0000313" key="5">
    <source>
        <dbReference type="EMBL" id="RHA43900.1"/>
    </source>
</evidence>
<reference evidence="5 6" key="1">
    <citation type="submission" date="2018-08" db="EMBL/GenBank/DDBJ databases">
        <title>Cellulomonas rhizosphaerae sp. nov., a novel actinomycete isolated from soil.</title>
        <authorList>
            <person name="Tian Y."/>
        </authorList>
    </citation>
    <scope>NUCLEOTIDE SEQUENCE [LARGE SCALE GENOMIC DNA]</scope>
    <source>
        <strain evidence="5 6">NEAU-TCZ24</strain>
    </source>
</reference>
<dbReference type="Pfam" id="PF12833">
    <property type="entry name" value="HTH_18"/>
    <property type="match status" value="1"/>
</dbReference>
<dbReference type="InterPro" id="IPR029062">
    <property type="entry name" value="Class_I_gatase-like"/>
</dbReference>
<dbReference type="Pfam" id="PF01965">
    <property type="entry name" value="DJ-1_PfpI"/>
    <property type="match status" value="1"/>
</dbReference>
<dbReference type="EMBL" id="QWKP01000132">
    <property type="protein sequence ID" value="RHA43900.1"/>
    <property type="molecule type" value="Genomic_DNA"/>
</dbReference>
<dbReference type="SUPFAM" id="SSF52317">
    <property type="entry name" value="Class I glutamine amidotransferase-like"/>
    <property type="match status" value="1"/>
</dbReference>
<sequence>MPAPEPVHEIAVVAFGGISAFHLSVPTAVFGAQPRSAPPLPYRVTVCAERPGPVATAAGYDIVVGHGLEAIAAADTVILPSADTAVIPSPALLDAIRAAHARGARVVGLCLGSFLVAAAGLVDGRDVATHWHAADELAARFPATHVRSDVLWCDHGDVVTSAGVAAALDCCLHVLRTDQGERVAAEVARSLVLAPHRDGSQAQFIPAPLATVGPDPLSSAMDWAARRLAEPVDLTRWAAHAAMSRRTFTRQFRARTGTSPTQWLLERRLAHARLLLETTREPVEAVAHACGYSTAAALRQHFATRYGTTPSRHRDAFGTAA</sequence>
<evidence type="ECO:0000256" key="2">
    <source>
        <dbReference type="ARBA" id="ARBA00023125"/>
    </source>
</evidence>
<evidence type="ECO:0000256" key="1">
    <source>
        <dbReference type="ARBA" id="ARBA00023015"/>
    </source>
</evidence>
<keyword evidence="2" id="KW-0238">DNA-binding</keyword>
<proteinExistence type="predicted"/>
<dbReference type="AlphaFoldDB" id="A0A413RPQ5"/>
<protein>
    <submittedName>
        <fullName evidence="5">Helix-turn-helix domain-containing protein</fullName>
    </submittedName>
</protein>
<dbReference type="InterPro" id="IPR002818">
    <property type="entry name" value="DJ-1/PfpI"/>
</dbReference>
<dbReference type="CDD" id="cd03137">
    <property type="entry name" value="GATase1_AraC_1"/>
    <property type="match status" value="1"/>
</dbReference>
<accession>A0A413RPQ5</accession>
<keyword evidence="3" id="KW-0804">Transcription</keyword>
<dbReference type="Proteomes" id="UP000283374">
    <property type="component" value="Unassembled WGS sequence"/>
</dbReference>
<evidence type="ECO:0000259" key="4">
    <source>
        <dbReference type="PROSITE" id="PS01124"/>
    </source>
</evidence>
<keyword evidence="1" id="KW-0805">Transcription regulation</keyword>
<dbReference type="InterPro" id="IPR009057">
    <property type="entry name" value="Homeodomain-like_sf"/>
</dbReference>
<dbReference type="OrthoDB" id="3194870at2"/>
<dbReference type="GO" id="GO:0003700">
    <property type="term" value="F:DNA-binding transcription factor activity"/>
    <property type="evidence" value="ECO:0007669"/>
    <property type="project" value="InterPro"/>
</dbReference>
<dbReference type="InterPro" id="IPR052158">
    <property type="entry name" value="INH-QAR"/>
</dbReference>
<dbReference type="Gene3D" id="3.40.50.880">
    <property type="match status" value="1"/>
</dbReference>
<name>A0A413RPQ5_9CELL</name>
<evidence type="ECO:0000256" key="3">
    <source>
        <dbReference type="ARBA" id="ARBA00023163"/>
    </source>
</evidence>
<organism evidence="5 6">
    <name type="scientific">Cellulomonas rhizosphaerae</name>
    <dbReference type="NCBI Taxonomy" id="2293719"/>
    <lineage>
        <taxon>Bacteria</taxon>
        <taxon>Bacillati</taxon>
        <taxon>Actinomycetota</taxon>
        <taxon>Actinomycetes</taxon>
        <taxon>Micrococcales</taxon>
        <taxon>Cellulomonadaceae</taxon>
        <taxon>Cellulomonas</taxon>
    </lineage>
</organism>
<dbReference type="SUPFAM" id="SSF46689">
    <property type="entry name" value="Homeodomain-like"/>
    <property type="match status" value="2"/>
</dbReference>
<dbReference type="Gene3D" id="1.10.10.60">
    <property type="entry name" value="Homeodomain-like"/>
    <property type="match status" value="1"/>
</dbReference>
<dbReference type="PANTHER" id="PTHR43130">
    <property type="entry name" value="ARAC-FAMILY TRANSCRIPTIONAL REGULATOR"/>
    <property type="match status" value="1"/>
</dbReference>